<dbReference type="InterPro" id="IPR036938">
    <property type="entry name" value="PAP2/HPO_sf"/>
</dbReference>
<dbReference type="SUPFAM" id="SSF48317">
    <property type="entry name" value="Acid phosphatase/Vanadium-dependent haloperoxidase"/>
    <property type="match status" value="1"/>
</dbReference>
<dbReference type="SMART" id="SM00014">
    <property type="entry name" value="acidPPc"/>
    <property type="match status" value="1"/>
</dbReference>
<comment type="similarity">
    <text evidence="2">Belongs to the PA-phosphatase related phosphoesterase family.</text>
</comment>
<gene>
    <name evidence="8" type="ORF">KP79_PYT24620</name>
</gene>
<dbReference type="Gene3D" id="1.20.144.10">
    <property type="entry name" value="Phosphatidic acid phosphatase type 2/haloperoxidase"/>
    <property type="match status" value="1"/>
</dbReference>
<evidence type="ECO:0000256" key="5">
    <source>
        <dbReference type="ARBA" id="ARBA00023136"/>
    </source>
</evidence>
<keyword evidence="8" id="KW-0378">Hydrolase</keyword>
<evidence type="ECO:0000256" key="2">
    <source>
        <dbReference type="ARBA" id="ARBA00008816"/>
    </source>
</evidence>
<keyword evidence="9" id="KW-1185">Reference proteome</keyword>
<dbReference type="GO" id="GO:0005886">
    <property type="term" value="C:plasma membrane"/>
    <property type="evidence" value="ECO:0007669"/>
    <property type="project" value="TreeGrafter"/>
</dbReference>
<dbReference type="OrthoDB" id="8907274at2759"/>
<feature type="transmembrane region" description="Helical" evidence="6">
    <location>
        <begin position="262"/>
        <end position="280"/>
    </location>
</feature>
<dbReference type="AlphaFoldDB" id="A0A210Q5B4"/>
<dbReference type="Pfam" id="PF01569">
    <property type="entry name" value="PAP2"/>
    <property type="match status" value="1"/>
</dbReference>
<dbReference type="PANTHER" id="PTHR10165:SF174">
    <property type="entry name" value="PHOSPHATIDIC ACID PHOSPHATASE TYPE 2_HALOPEROXIDASE DOMAIN-CONTAINING PROTEIN"/>
    <property type="match status" value="1"/>
</dbReference>
<dbReference type="STRING" id="6573.A0A210Q5B4"/>
<evidence type="ECO:0000256" key="4">
    <source>
        <dbReference type="ARBA" id="ARBA00022989"/>
    </source>
</evidence>
<dbReference type="InterPro" id="IPR000326">
    <property type="entry name" value="PAP2/HPO"/>
</dbReference>
<dbReference type="PANTHER" id="PTHR10165">
    <property type="entry name" value="LIPID PHOSPHATE PHOSPHATASE"/>
    <property type="match status" value="1"/>
</dbReference>
<comment type="caution">
    <text evidence="8">The sequence shown here is derived from an EMBL/GenBank/DDBJ whole genome shotgun (WGS) entry which is preliminary data.</text>
</comment>
<feature type="transmembrane region" description="Helical" evidence="6">
    <location>
        <begin position="196"/>
        <end position="215"/>
    </location>
</feature>
<keyword evidence="4 6" id="KW-1133">Transmembrane helix</keyword>
<dbReference type="GO" id="GO:0008195">
    <property type="term" value="F:phosphatidate phosphatase activity"/>
    <property type="evidence" value="ECO:0007669"/>
    <property type="project" value="TreeGrafter"/>
</dbReference>
<feature type="transmembrane region" description="Helical" evidence="6">
    <location>
        <begin position="81"/>
        <end position="102"/>
    </location>
</feature>
<evidence type="ECO:0000256" key="6">
    <source>
        <dbReference type="SAM" id="Phobius"/>
    </source>
</evidence>
<organism evidence="8 9">
    <name type="scientific">Mizuhopecten yessoensis</name>
    <name type="common">Japanese scallop</name>
    <name type="synonym">Patinopecten yessoensis</name>
    <dbReference type="NCBI Taxonomy" id="6573"/>
    <lineage>
        <taxon>Eukaryota</taxon>
        <taxon>Metazoa</taxon>
        <taxon>Spiralia</taxon>
        <taxon>Lophotrochozoa</taxon>
        <taxon>Mollusca</taxon>
        <taxon>Bivalvia</taxon>
        <taxon>Autobranchia</taxon>
        <taxon>Pteriomorphia</taxon>
        <taxon>Pectinida</taxon>
        <taxon>Pectinoidea</taxon>
        <taxon>Pectinidae</taxon>
        <taxon>Mizuhopecten</taxon>
    </lineage>
</organism>
<dbReference type="Proteomes" id="UP000242188">
    <property type="component" value="Unassembled WGS sequence"/>
</dbReference>
<reference evidence="8 9" key="1">
    <citation type="journal article" date="2017" name="Nat. Ecol. Evol.">
        <title>Scallop genome provides insights into evolution of bilaterian karyotype and development.</title>
        <authorList>
            <person name="Wang S."/>
            <person name="Zhang J."/>
            <person name="Jiao W."/>
            <person name="Li J."/>
            <person name="Xun X."/>
            <person name="Sun Y."/>
            <person name="Guo X."/>
            <person name="Huan P."/>
            <person name="Dong B."/>
            <person name="Zhang L."/>
            <person name="Hu X."/>
            <person name="Sun X."/>
            <person name="Wang J."/>
            <person name="Zhao C."/>
            <person name="Wang Y."/>
            <person name="Wang D."/>
            <person name="Huang X."/>
            <person name="Wang R."/>
            <person name="Lv J."/>
            <person name="Li Y."/>
            <person name="Zhang Z."/>
            <person name="Liu B."/>
            <person name="Lu W."/>
            <person name="Hui Y."/>
            <person name="Liang J."/>
            <person name="Zhou Z."/>
            <person name="Hou R."/>
            <person name="Li X."/>
            <person name="Liu Y."/>
            <person name="Li H."/>
            <person name="Ning X."/>
            <person name="Lin Y."/>
            <person name="Zhao L."/>
            <person name="Xing Q."/>
            <person name="Dou J."/>
            <person name="Li Y."/>
            <person name="Mao J."/>
            <person name="Guo H."/>
            <person name="Dou H."/>
            <person name="Li T."/>
            <person name="Mu C."/>
            <person name="Jiang W."/>
            <person name="Fu Q."/>
            <person name="Fu X."/>
            <person name="Miao Y."/>
            <person name="Liu J."/>
            <person name="Yu Q."/>
            <person name="Li R."/>
            <person name="Liao H."/>
            <person name="Li X."/>
            <person name="Kong Y."/>
            <person name="Jiang Z."/>
            <person name="Chourrout D."/>
            <person name="Li R."/>
            <person name="Bao Z."/>
        </authorList>
    </citation>
    <scope>NUCLEOTIDE SEQUENCE [LARGE SCALE GENOMIC DNA]</scope>
    <source>
        <strain evidence="8 9">PY_sf001</strain>
    </source>
</reference>
<dbReference type="InterPro" id="IPR043216">
    <property type="entry name" value="PAP-like"/>
</dbReference>
<dbReference type="GO" id="GO:0006644">
    <property type="term" value="P:phospholipid metabolic process"/>
    <property type="evidence" value="ECO:0007669"/>
    <property type="project" value="InterPro"/>
</dbReference>
<name>A0A210Q5B4_MIZYE</name>
<evidence type="ECO:0000256" key="1">
    <source>
        <dbReference type="ARBA" id="ARBA00004141"/>
    </source>
</evidence>
<dbReference type="EMBL" id="NEDP02004986">
    <property type="protein sequence ID" value="OWF43879.1"/>
    <property type="molecule type" value="Genomic_DNA"/>
</dbReference>
<feature type="transmembrane region" description="Helical" evidence="6">
    <location>
        <begin position="227"/>
        <end position="247"/>
    </location>
</feature>
<feature type="transmembrane region" description="Helical" evidence="6">
    <location>
        <begin position="26"/>
        <end position="48"/>
    </location>
</feature>
<dbReference type="GO" id="GO:0007165">
    <property type="term" value="P:signal transduction"/>
    <property type="evidence" value="ECO:0007669"/>
    <property type="project" value="TreeGrafter"/>
</dbReference>
<evidence type="ECO:0000259" key="7">
    <source>
        <dbReference type="SMART" id="SM00014"/>
    </source>
</evidence>
<evidence type="ECO:0000313" key="8">
    <source>
        <dbReference type="EMBL" id="OWF43879.1"/>
    </source>
</evidence>
<dbReference type="GO" id="GO:0046839">
    <property type="term" value="P:phospholipid dephosphorylation"/>
    <property type="evidence" value="ECO:0007669"/>
    <property type="project" value="TreeGrafter"/>
</dbReference>
<evidence type="ECO:0000256" key="3">
    <source>
        <dbReference type="ARBA" id="ARBA00022692"/>
    </source>
</evidence>
<keyword evidence="5 6" id="KW-0472">Membrane</keyword>
<evidence type="ECO:0000313" key="9">
    <source>
        <dbReference type="Proteomes" id="UP000242188"/>
    </source>
</evidence>
<accession>A0A210Q5B4</accession>
<protein>
    <submittedName>
        <fullName evidence="8">Lipid phosphate phosphohydrolase 3</fullName>
    </submittedName>
</protein>
<feature type="transmembrane region" description="Helical" evidence="6">
    <location>
        <begin position="123"/>
        <end position="144"/>
    </location>
</feature>
<sequence length="342" mass="38243">MSAATLHNVSNYDKKGRNSLSIFRSWSTLVVDVISFSLVFIVSLLFVFNTFNLKPFERGFFCDDQSIMYPYKDDTVSNTQAAAIAVLVFPIVAFFVEPLYVFTCMRNNNHSNWTITKIALKSFYSLVLLYLLGGALMQSIVAMVKLSAGRLRPNFFAWCIPDYNVTNCDVRGGGHINDFVCTNTDTDAVDDAKQSFPSGHASSAVYAFTYIAIYLDIRLRQQLKWRLYFRMIAPTLQSLLVIAALYVCLSRIQDNKHHPTDVLGGAVVGLVLCLITIFVWSREAMLDITGEISEEVPAIHAESFRTSPNNVNGSQNPIMQSRYSIDNAGQDNVTFDVPSSPL</sequence>
<comment type="subcellular location">
    <subcellularLocation>
        <location evidence="1">Membrane</location>
        <topology evidence="1">Multi-pass membrane protein</topology>
    </subcellularLocation>
</comment>
<keyword evidence="3 6" id="KW-0812">Transmembrane</keyword>
<proteinExistence type="inferred from homology"/>
<feature type="domain" description="Phosphatidic acid phosphatase type 2/haloperoxidase" evidence="7">
    <location>
        <begin position="127"/>
        <end position="277"/>
    </location>
</feature>